<feature type="non-terminal residue" evidence="4">
    <location>
        <position position="1"/>
    </location>
</feature>
<feature type="region of interest" description="Disordered" evidence="3">
    <location>
        <begin position="230"/>
        <end position="262"/>
    </location>
</feature>
<feature type="region of interest" description="Disordered" evidence="3">
    <location>
        <begin position="156"/>
        <end position="193"/>
    </location>
</feature>
<dbReference type="AlphaFoldDB" id="A0A643CGX3"/>
<dbReference type="InterPro" id="IPR002164">
    <property type="entry name" value="NAP_family"/>
</dbReference>
<evidence type="ECO:0000313" key="4">
    <source>
        <dbReference type="EMBL" id="KAB0399419.1"/>
    </source>
</evidence>
<feature type="compositionally biased region" description="Basic and acidic residues" evidence="3">
    <location>
        <begin position="116"/>
        <end position="129"/>
    </location>
</feature>
<dbReference type="PANTHER" id="PTHR11875">
    <property type="entry name" value="TESTIS-SPECIFIC Y-ENCODED PROTEIN"/>
    <property type="match status" value="1"/>
</dbReference>
<dbReference type="GO" id="GO:0005634">
    <property type="term" value="C:nucleus"/>
    <property type="evidence" value="ECO:0007669"/>
    <property type="project" value="InterPro"/>
</dbReference>
<dbReference type="Proteomes" id="UP000437017">
    <property type="component" value="Unassembled WGS sequence"/>
</dbReference>
<feature type="region of interest" description="Disordered" evidence="3">
    <location>
        <begin position="108"/>
        <end position="130"/>
    </location>
</feature>
<comment type="similarity">
    <text evidence="1 2">Belongs to the nucleosome assembly protein (NAP) family.</text>
</comment>
<comment type="caution">
    <text evidence="4">The sequence shown here is derived from an EMBL/GenBank/DDBJ whole genome shotgun (WGS) entry which is preliminary data.</text>
</comment>
<feature type="region of interest" description="Disordered" evidence="3">
    <location>
        <begin position="423"/>
        <end position="454"/>
    </location>
</feature>
<accession>A0A643CGX3</accession>
<proteinExistence type="inferred from homology"/>
<organism evidence="4 5">
    <name type="scientific">Balaenoptera physalus</name>
    <name type="common">Fin whale</name>
    <name type="synonym">Balaena physalus</name>
    <dbReference type="NCBI Taxonomy" id="9770"/>
    <lineage>
        <taxon>Eukaryota</taxon>
        <taxon>Metazoa</taxon>
        <taxon>Chordata</taxon>
        <taxon>Craniata</taxon>
        <taxon>Vertebrata</taxon>
        <taxon>Euteleostomi</taxon>
        <taxon>Mammalia</taxon>
        <taxon>Eutheria</taxon>
        <taxon>Laurasiatheria</taxon>
        <taxon>Artiodactyla</taxon>
        <taxon>Whippomorpha</taxon>
        <taxon>Cetacea</taxon>
        <taxon>Mysticeti</taxon>
        <taxon>Balaenopteridae</taxon>
        <taxon>Balaenoptera</taxon>
    </lineage>
</organism>
<dbReference type="SUPFAM" id="SSF143113">
    <property type="entry name" value="NAP-like"/>
    <property type="match status" value="1"/>
</dbReference>
<feature type="compositionally biased region" description="Basic and acidic residues" evidence="3">
    <location>
        <begin position="234"/>
        <end position="248"/>
    </location>
</feature>
<dbReference type="InterPro" id="IPR037231">
    <property type="entry name" value="NAP-like_sf"/>
</dbReference>
<reference evidence="4 5" key="1">
    <citation type="journal article" date="2019" name="PLoS ONE">
        <title>Genomic analyses reveal an absence of contemporary introgressive admixture between fin whales and blue whales, despite known hybrids.</title>
        <authorList>
            <person name="Westbury M.V."/>
            <person name="Petersen B."/>
            <person name="Lorenzen E.D."/>
        </authorList>
    </citation>
    <scope>NUCLEOTIDE SEQUENCE [LARGE SCALE GENOMIC DNA]</scope>
    <source>
        <strain evidence="4">FinWhale-01</strain>
    </source>
</reference>
<sequence length="478" mass="54315">GAAMLEYYSFADNGEINRTYEVNQGVLITHWTTGMSIVTSQQMSLELGDDRIIFFVPAPPPGGPTDNSMPSMAVNLVAAIFTAVIPAQDHSLGPGRDSYIPPAMFATEEQDPTQGDQDRADGGADRDPGLVEAPVVPLAEGSDEFSPELFWRRRSRRTGMSGQQSKRRTWRRGWRRRKRNRTTMARRKMSMKGKTITRRYRRRLPMAGFQSLFRDLIQSHHTRCRIVVRSCSPEPKDPGEGPISREGEDLAEGTSPQVPKELLSSRSKLSKTFRHNMHKVKAQFYKDLYDLEKKYAAFYQPLFDKKADIINAIHEPTEVEVRPEIISSAGCEIYWKDGKDLTVKTLKLQNCEGPGGVVPTSRKVPSSSFFTYFYPPDSPEGRVLDVATDYKLGYFFREVLIPKSILLFMKEAIKYQYENSVEEVQESEGEEEKEAENEEPEEGPEKDPNTVECSLEESRLNIIQPFLPYTCHSLKFSE</sequence>
<evidence type="ECO:0000256" key="1">
    <source>
        <dbReference type="ARBA" id="ARBA00009947"/>
    </source>
</evidence>
<name>A0A643CGX3_BALPH</name>
<evidence type="ECO:0000256" key="3">
    <source>
        <dbReference type="SAM" id="MobiDB-lite"/>
    </source>
</evidence>
<protein>
    <submittedName>
        <fullName evidence="4">Uncharacterized protein</fullName>
    </submittedName>
</protein>
<feature type="compositionally biased region" description="Acidic residues" evidence="3">
    <location>
        <begin position="423"/>
        <end position="442"/>
    </location>
</feature>
<evidence type="ECO:0000256" key="2">
    <source>
        <dbReference type="RuleBase" id="RU003876"/>
    </source>
</evidence>
<dbReference type="Gene3D" id="3.30.1120.90">
    <property type="entry name" value="Nucleosome assembly protein"/>
    <property type="match status" value="1"/>
</dbReference>
<dbReference type="Pfam" id="PF00956">
    <property type="entry name" value="NAP"/>
    <property type="match status" value="2"/>
</dbReference>
<evidence type="ECO:0000313" key="5">
    <source>
        <dbReference type="Proteomes" id="UP000437017"/>
    </source>
</evidence>
<dbReference type="GO" id="GO:0006334">
    <property type="term" value="P:nucleosome assembly"/>
    <property type="evidence" value="ECO:0007669"/>
    <property type="project" value="InterPro"/>
</dbReference>
<dbReference type="OrthoDB" id="9806691at2759"/>
<gene>
    <name evidence="4" type="ORF">E2I00_012754</name>
</gene>
<keyword evidence="5" id="KW-1185">Reference proteome</keyword>
<feature type="compositionally biased region" description="Basic residues" evidence="3">
    <location>
        <begin position="165"/>
        <end position="193"/>
    </location>
</feature>
<dbReference type="EMBL" id="SGJD01001554">
    <property type="protein sequence ID" value="KAB0399419.1"/>
    <property type="molecule type" value="Genomic_DNA"/>
</dbReference>